<dbReference type="Pfam" id="PF09840">
    <property type="entry name" value="DUF2067"/>
    <property type="match status" value="1"/>
</dbReference>
<proteinExistence type="predicted"/>
<evidence type="ECO:0000313" key="1">
    <source>
        <dbReference type="EMBL" id="KYC44977.1"/>
    </source>
</evidence>
<name>A0A150IJ51_9EURY</name>
<gene>
    <name evidence="1" type="ORF">AMQ22_02252</name>
</gene>
<organism evidence="1 2">
    <name type="scientific">Candidatus Methanofastidiosum methylothiophilum</name>
    <dbReference type="NCBI Taxonomy" id="1705564"/>
    <lineage>
        <taxon>Archaea</taxon>
        <taxon>Methanobacteriati</taxon>
        <taxon>Methanobacteriota</taxon>
        <taxon>Stenosarchaea group</taxon>
        <taxon>Candidatus Methanofastidiosia</taxon>
        <taxon>Candidatus Methanofastidiosales</taxon>
        <taxon>Candidatus Methanofastidiosaceae</taxon>
        <taxon>Candidatus Methanofastidiosum</taxon>
    </lineage>
</organism>
<accession>A0A150IJ51</accession>
<reference evidence="1 2" key="1">
    <citation type="journal article" date="2016" name="ISME J.">
        <title>Chasing the elusive Euryarchaeota class WSA2: genomes reveal a uniquely fastidious methyl-reducing methanogen.</title>
        <authorList>
            <person name="Nobu M.K."/>
            <person name="Narihiro T."/>
            <person name="Kuroda K."/>
            <person name="Mei R."/>
            <person name="Liu W.T."/>
        </authorList>
    </citation>
    <scope>NUCLEOTIDE SEQUENCE [LARGE SCALE GENOMIC DNA]</scope>
    <source>
        <strain evidence="1">U1lsi0528_Bin055</strain>
    </source>
</reference>
<comment type="caution">
    <text evidence="1">The sequence shown here is derived from an EMBL/GenBank/DDBJ whole genome shotgun (WGS) entry which is preliminary data.</text>
</comment>
<protein>
    <recommendedName>
        <fullName evidence="3">DUF2067 domain-containing protein</fullName>
    </recommendedName>
</protein>
<sequence length="148" mass="16318">MGDLVYSIKSFLEEIKEKEIKEEKGIFTYNLDSISKIAGITVPVKLIKAVLIDKGYSFEVDKENVVSSAHISVAAEVAGEISYLLEDLEGVSKPVTEIIVRVAIEFDMLSSELLNVGIDEKIFNDSETVSLNISYDDALSYLRDYAGG</sequence>
<dbReference type="AlphaFoldDB" id="A0A150IJ51"/>
<dbReference type="InterPro" id="IPR019202">
    <property type="entry name" value="DUF2067"/>
</dbReference>
<evidence type="ECO:0000313" key="2">
    <source>
        <dbReference type="Proteomes" id="UP000075398"/>
    </source>
</evidence>
<evidence type="ECO:0008006" key="3">
    <source>
        <dbReference type="Google" id="ProtNLM"/>
    </source>
</evidence>
<dbReference type="Proteomes" id="UP000075398">
    <property type="component" value="Unassembled WGS sequence"/>
</dbReference>
<dbReference type="EMBL" id="LNGC01000249">
    <property type="protein sequence ID" value="KYC44977.1"/>
    <property type="molecule type" value="Genomic_DNA"/>
</dbReference>